<dbReference type="InterPro" id="IPR015943">
    <property type="entry name" value="WD40/YVTN_repeat-like_dom_sf"/>
</dbReference>
<evidence type="ECO:0000313" key="3">
    <source>
        <dbReference type="Proteomes" id="UP000431684"/>
    </source>
</evidence>
<organism evidence="2 3">
    <name type="scientific">Pseudoduganella dura</name>
    <dbReference type="NCBI Taxonomy" id="321982"/>
    <lineage>
        <taxon>Bacteria</taxon>
        <taxon>Pseudomonadati</taxon>
        <taxon>Pseudomonadota</taxon>
        <taxon>Betaproteobacteria</taxon>
        <taxon>Burkholderiales</taxon>
        <taxon>Oxalobacteraceae</taxon>
        <taxon>Telluria group</taxon>
        <taxon>Pseudoduganella</taxon>
    </lineage>
</organism>
<dbReference type="Gene3D" id="2.130.10.10">
    <property type="entry name" value="YVTN repeat-like/Quinoprotein amine dehydrogenase"/>
    <property type="match status" value="2"/>
</dbReference>
<feature type="domain" description="Pyrrolo-quinoline quinone repeat" evidence="1">
    <location>
        <begin position="123"/>
        <end position="198"/>
    </location>
</feature>
<dbReference type="OrthoDB" id="5525942at2"/>
<reference evidence="2 3" key="1">
    <citation type="submission" date="2019-11" db="EMBL/GenBank/DDBJ databases">
        <title>Draft Genome Sequences of Six Type Strains of the Genus Massilia.</title>
        <authorList>
            <person name="Miess H."/>
            <person name="Frediansyah A."/>
            <person name="Goeker M."/>
            <person name="Gross H."/>
        </authorList>
    </citation>
    <scope>NUCLEOTIDE SEQUENCE [LARGE SCALE GENOMIC DNA]</scope>
    <source>
        <strain evidence="2 3">DSM 17513</strain>
    </source>
</reference>
<keyword evidence="3" id="KW-1185">Reference proteome</keyword>
<dbReference type="AlphaFoldDB" id="A0A6I3XLE3"/>
<accession>A0A6I3XLE3</accession>
<dbReference type="InterPro" id="IPR018391">
    <property type="entry name" value="PQQ_b-propeller_rpt"/>
</dbReference>
<evidence type="ECO:0000259" key="1">
    <source>
        <dbReference type="Pfam" id="PF13360"/>
    </source>
</evidence>
<comment type="caution">
    <text evidence="2">The sequence shown here is derived from an EMBL/GenBank/DDBJ whole genome shotgun (WGS) entry which is preliminary data.</text>
</comment>
<dbReference type="InterPro" id="IPR002372">
    <property type="entry name" value="PQQ_rpt_dom"/>
</dbReference>
<dbReference type="PANTHER" id="PTHR34512">
    <property type="entry name" value="CELL SURFACE PROTEIN"/>
    <property type="match status" value="1"/>
</dbReference>
<protein>
    <submittedName>
        <fullName evidence="2">PQQ-binding-like beta-propeller repeat protein</fullName>
    </submittedName>
</protein>
<dbReference type="InterPro" id="IPR011047">
    <property type="entry name" value="Quinoprotein_ADH-like_sf"/>
</dbReference>
<dbReference type="SUPFAM" id="SSF50998">
    <property type="entry name" value="Quinoprotein alcohol dehydrogenase-like"/>
    <property type="match status" value="1"/>
</dbReference>
<gene>
    <name evidence="2" type="ORF">GJV26_28285</name>
</gene>
<name>A0A6I3XLE3_9BURK</name>
<dbReference type="EMBL" id="WNWM01000002">
    <property type="protein sequence ID" value="MUI16326.1"/>
    <property type="molecule type" value="Genomic_DNA"/>
</dbReference>
<dbReference type="SMART" id="SM00564">
    <property type="entry name" value="PQQ"/>
    <property type="match status" value="4"/>
</dbReference>
<proteinExistence type="predicted"/>
<evidence type="ECO:0000313" key="2">
    <source>
        <dbReference type="EMBL" id="MUI16326.1"/>
    </source>
</evidence>
<feature type="domain" description="Pyrrolo-quinoline quinone repeat" evidence="1">
    <location>
        <begin position="240"/>
        <end position="357"/>
    </location>
</feature>
<sequence length="451" mass="48642">MFSTKVKVTELPDREFRADLEISSALPAGQHSVDLELRLCEDEARICNVPVPGSPWLIAVKVNVLSQTNRTPLNVMPNVANWSTYQGNASHSAYVPAVFDTKKFSRRWVMYPSSAGYAATPLTHDDGRAFVSLISTGDYSKAVLMASSEDSGEELWRMDFGPFKLSAPAAADGKVYVATSDCCSTFFWALDQKTGKVLSKHTTMQESLIYNTAPTIFNGTVYSNAGIDRDAGPTYYRATSVTKISTGTLGEVWKASLQVEDEWTPAVDELHAYVYAAGKLHAISTADGKTAFTIPYAYTGVGTDSALALDGSGMAFTVQSREVVAFDLKRRKLAWSTDSMAMTGSPAVARNVVYALRESDPGRVHDVVLEAFDAATGLSQWKSGSLPAGSLYLVAADNLVFVGAEKKTVAIDIATHRTVWEHPGGGQLSISNRGVLYIAGTDGKITAINLR</sequence>
<dbReference type="RefSeq" id="WP_155711897.1">
    <property type="nucleotide sequence ID" value="NZ_WNWM01000002.1"/>
</dbReference>
<dbReference type="Proteomes" id="UP000431684">
    <property type="component" value="Unassembled WGS sequence"/>
</dbReference>
<feature type="domain" description="Pyrrolo-quinoline quinone repeat" evidence="1">
    <location>
        <begin position="368"/>
        <end position="449"/>
    </location>
</feature>
<dbReference type="PANTHER" id="PTHR34512:SF30">
    <property type="entry name" value="OUTER MEMBRANE PROTEIN ASSEMBLY FACTOR BAMB"/>
    <property type="match status" value="1"/>
</dbReference>
<dbReference type="Pfam" id="PF13360">
    <property type="entry name" value="PQQ_2"/>
    <property type="match status" value="3"/>
</dbReference>